<feature type="domain" description="Phosphoribosyltransferase" evidence="6">
    <location>
        <begin position="53"/>
        <end position="138"/>
    </location>
</feature>
<dbReference type="Gene3D" id="3.30.1360.20">
    <property type="entry name" value="Transcriptional coactivator/pterin dehydratase"/>
    <property type="match status" value="1"/>
</dbReference>
<evidence type="ECO:0000256" key="2">
    <source>
        <dbReference type="ARBA" id="ARBA00006472"/>
    </source>
</evidence>
<evidence type="ECO:0000256" key="1">
    <source>
        <dbReference type="ARBA" id="ARBA00001554"/>
    </source>
</evidence>
<dbReference type="InterPro" id="IPR029057">
    <property type="entry name" value="PRTase-like"/>
</dbReference>
<keyword evidence="8" id="KW-1185">Reference proteome</keyword>
<evidence type="ECO:0000313" key="7">
    <source>
        <dbReference type="EMBL" id="KAL3421606.1"/>
    </source>
</evidence>
<dbReference type="InterPro" id="IPR001533">
    <property type="entry name" value="Pterin_deHydtase"/>
</dbReference>
<dbReference type="Gene3D" id="3.40.50.2020">
    <property type="match status" value="1"/>
</dbReference>
<comment type="catalytic activity">
    <reaction evidence="1">
        <text>(4aS,6R)-4a-hydroxy-L-erythro-5,6,7,8-tetrahydrobiopterin = (6R)-L-erythro-6,7-dihydrobiopterin + H2O</text>
        <dbReference type="Rhea" id="RHEA:11920"/>
        <dbReference type="ChEBI" id="CHEBI:15377"/>
        <dbReference type="ChEBI" id="CHEBI:15642"/>
        <dbReference type="ChEBI" id="CHEBI:43120"/>
        <dbReference type="EC" id="4.2.1.96"/>
    </reaction>
</comment>
<dbReference type="SUPFAM" id="SSF55248">
    <property type="entry name" value="PCD-like"/>
    <property type="match status" value="1"/>
</dbReference>
<comment type="caution">
    <text evidence="7">The sequence shown here is derived from an EMBL/GenBank/DDBJ whole genome shotgun (WGS) entry which is preliminary data.</text>
</comment>
<comment type="similarity">
    <text evidence="2">Belongs to the pterin-4-alpha-carbinolamine dehydratase family.</text>
</comment>
<keyword evidence="4" id="KW-0456">Lyase</keyword>
<dbReference type="SUPFAM" id="SSF53271">
    <property type="entry name" value="PRTase-like"/>
    <property type="match status" value="1"/>
</dbReference>
<dbReference type="CDD" id="cd06223">
    <property type="entry name" value="PRTases_typeI"/>
    <property type="match status" value="1"/>
</dbReference>
<dbReference type="Pfam" id="PF01329">
    <property type="entry name" value="Pterin_4a"/>
    <property type="match status" value="1"/>
</dbReference>
<proteinExistence type="inferred from homology"/>
<evidence type="ECO:0000256" key="5">
    <source>
        <dbReference type="ARBA" id="ARBA00030497"/>
    </source>
</evidence>
<evidence type="ECO:0000313" key="8">
    <source>
        <dbReference type="Proteomes" id="UP001629113"/>
    </source>
</evidence>
<dbReference type="PANTHER" id="PTHR12599">
    <property type="entry name" value="PTERIN-4-ALPHA-CARBINOLAMINE DEHYDRATASE"/>
    <property type="match status" value="1"/>
</dbReference>
<evidence type="ECO:0000259" key="6">
    <source>
        <dbReference type="Pfam" id="PF14681"/>
    </source>
</evidence>
<dbReference type="InterPro" id="IPR036428">
    <property type="entry name" value="PCD_sf"/>
</dbReference>
<dbReference type="InterPro" id="IPR000836">
    <property type="entry name" value="PRTase_dom"/>
</dbReference>
<dbReference type="Pfam" id="PF14681">
    <property type="entry name" value="UPRTase"/>
    <property type="match status" value="1"/>
</dbReference>
<accession>A0ABR4PE58</accession>
<evidence type="ECO:0000256" key="3">
    <source>
        <dbReference type="ARBA" id="ARBA00013252"/>
    </source>
</evidence>
<name>A0ABR4PE58_9HELO</name>
<gene>
    <name evidence="7" type="ORF">PVAG01_05762</name>
</gene>
<organism evidence="7 8">
    <name type="scientific">Phlyctema vagabunda</name>
    <dbReference type="NCBI Taxonomy" id="108571"/>
    <lineage>
        <taxon>Eukaryota</taxon>
        <taxon>Fungi</taxon>
        <taxon>Dikarya</taxon>
        <taxon>Ascomycota</taxon>
        <taxon>Pezizomycotina</taxon>
        <taxon>Leotiomycetes</taxon>
        <taxon>Helotiales</taxon>
        <taxon>Dermateaceae</taxon>
        <taxon>Phlyctema</taxon>
    </lineage>
</organism>
<dbReference type="EC" id="4.2.1.96" evidence="3"/>
<dbReference type="PANTHER" id="PTHR12599:SF0">
    <property type="entry name" value="PTERIN-4-ALPHA-CARBINOLAMINE DEHYDRATASE"/>
    <property type="match status" value="1"/>
</dbReference>
<dbReference type="Proteomes" id="UP001629113">
    <property type="component" value="Unassembled WGS sequence"/>
</dbReference>
<evidence type="ECO:0000256" key="4">
    <source>
        <dbReference type="ARBA" id="ARBA00023239"/>
    </source>
</evidence>
<dbReference type="EMBL" id="JBFCZG010000005">
    <property type="protein sequence ID" value="KAL3421606.1"/>
    <property type="molecule type" value="Genomic_DNA"/>
</dbReference>
<reference evidence="7 8" key="1">
    <citation type="submission" date="2024-06" db="EMBL/GenBank/DDBJ databases">
        <title>Complete genome of Phlyctema vagabunda strain 19-DSS-EL-015.</title>
        <authorList>
            <person name="Fiorenzani C."/>
        </authorList>
    </citation>
    <scope>NUCLEOTIDE SEQUENCE [LARGE SCALE GENOMIC DNA]</scope>
    <source>
        <strain evidence="7 8">19-DSS-EL-015</strain>
    </source>
</reference>
<sequence length="329" mass="36323">MSSHAPIIEGSSSSIQELLIPFRSPDTSPKEMLNTVHKLTRHVVEAGQAHDQTLRHVTAIPILRAGMPMFVGAQGLFESCGCILARCHKKKGTQEVIVDWLGRAPFPAAVDDGRLVILDTIIATGDTIVKLCDDLWERMGSDGHDNETGAGCEGKYQPRSVIVMTCYAAPEALEKIARHPIVQYVVVAAKADSCDAAGYLVPYTHGDMGDKLYGLQPRVDNVVVAKNQDEDAVKAAVEDLLTKKGGMWTLTQDGTAIEREILFPTFKAAQRFINQIAEEAARHRHHPEWSNVYNKVTLRWTTHEPRGLTQQDIDLARLCDKHSQGEVEK</sequence>
<protein>
    <recommendedName>
        <fullName evidence="3">4a-hydroxytetrahydrobiopterin dehydratase</fullName>
        <ecNumber evidence="3">4.2.1.96</ecNumber>
    </recommendedName>
    <alternativeName>
        <fullName evidence="5">4-alpha-hydroxy-tetrahydropterin dehydratase</fullName>
    </alternativeName>
</protein>
<dbReference type="CDD" id="cd00488">
    <property type="entry name" value="PCD_DCoH"/>
    <property type="match status" value="1"/>
</dbReference>